<organism evidence="2 3">
    <name type="scientific">Stachybotrys elegans</name>
    <dbReference type="NCBI Taxonomy" id="80388"/>
    <lineage>
        <taxon>Eukaryota</taxon>
        <taxon>Fungi</taxon>
        <taxon>Dikarya</taxon>
        <taxon>Ascomycota</taxon>
        <taxon>Pezizomycotina</taxon>
        <taxon>Sordariomycetes</taxon>
        <taxon>Hypocreomycetidae</taxon>
        <taxon>Hypocreales</taxon>
        <taxon>Stachybotryaceae</taxon>
        <taxon>Stachybotrys</taxon>
    </lineage>
</organism>
<dbReference type="InterPro" id="IPR032675">
    <property type="entry name" value="LRR_dom_sf"/>
</dbReference>
<dbReference type="Gene3D" id="3.80.10.10">
    <property type="entry name" value="Ribonuclease Inhibitor"/>
    <property type="match status" value="1"/>
</dbReference>
<dbReference type="SUPFAM" id="SSF52047">
    <property type="entry name" value="RNI-like"/>
    <property type="match status" value="1"/>
</dbReference>
<dbReference type="OrthoDB" id="5138633at2759"/>
<sequence>MATSEPATSEPASVPDAAPPQPSPLEKLPLHLLQTIAEELAACDDPERRSLFALSLVSRIFNVATKGQRFHYIHLVVKSAEQLRREIERRHEWLRANEALGHVRILKVSGCMSLEEEPNTAEQNAGPSVAPSKADAEQEAQSGDDDCMYDPCRLPRAPIHFHPSRHRQGPEKQRYEAAWAPLTLFLSKLPGLTDLVHACKDQISPSVLAAFQQHHPKGRLHMHTFSLPSLFRPLGDSRPIHEDDLALITSPCLYSISLEYRQWVIDATDHDDTLQFGPYRINHNRHVVQQMMRGLAPRLAKVHIFHKRECRPKGSPWTRRFFTASWDKLDTFFAHPTGDVSGVSRLQELSIPGLHMSYGGPVNVLQELCEEHIDLSNLRSLTMQHHTTKAILETLVNMATGGQLPHLSELSLTVEDMVSSQETIDSLIATVILALPPLRSLSLRGDLGINTYRAVLDYGPSLRKLVFVPENISYIGTLGAKRWSELTASWAQNLRERHVAVQRLTLGSYKSRYIKENI</sequence>
<comment type="caution">
    <text evidence="2">The sequence shown here is derived from an EMBL/GenBank/DDBJ whole genome shotgun (WGS) entry which is preliminary data.</text>
</comment>
<dbReference type="Proteomes" id="UP000813444">
    <property type="component" value="Unassembled WGS sequence"/>
</dbReference>
<keyword evidence="3" id="KW-1185">Reference proteome</keyword>
<proteinExistence type="predicted"/>
<name>A0A8K0SQV0_9HYPO</name>
<evidence type="ECO:0000256" key="1">
    <source>
        <dbReference type="SAM" id="MobiDB-lite"/>
    </source>
</evidence>
<evidence type="ECO:0000313" key="3">
    <source>
        <dbReference type="Proteomes" id="UP000813444"/>
    </source>
</evidence>
<dbReference type="AlphaFoldDB" id="A0A8K0SQV0"/>
<feature type="compositionally biased region" description="Polar residues" evidence="1">
    <location>
        <begin position="1"/>
        <end position="11"/>
    </location>
</feature>
<accession>A0A8K0SQV0</accession>
<reference evidence="2" key="1">
    <citation type="journal article" date="2021" name="Nat. Commun.">
        <title>Genetic determinants of endophytism in the Arabidopsis root mycobiome.</title>
        <authorList>
            <person name="Mesny F."/>
            <person name="Miyauchi S."/>
            <person name="Thiergart T."/>
            <person name="Pickel B."/>
            <person name="Atanasova L."/>
            <person name="Karlsson M."/>
            <person name="Huettel B."/>
            <person name="Barry K.W."/>
            <person name="Haridas S."/>
            <person name="Chen C."/>
            <person name="Bauer D."/>
            <person name="Andreopoulos W."/>
            <person name="Pangilinan J."/>
            <person name="LaButti K."/>
            <person name="Riley R."/>
            <person name="Lipzen A."/>
            <person name="Clum A."/>
            <person name="Drula E."/>
            <person name="Henrissat B."/>
            <person name="Kohler A."/>
            <person name="Grigoriev I.V."/>
            <person name="Martin F.M."/>
            <person name="Hacquard S."/>
        </authorList>
    </citation>
    <scope>NUCLEOTIDE SEQUENCE</scope>
    <source>
        <strain evidence="2">MPI-CAGE-CH-0235</strain>
    </source>
</reference>
<protein>
    <recommendedName>
        <fullName evidence="4">F-box domain-containing protein</fullName>
    </recommendedName>
</protein>
<dbReference type="EMBL" id="JAGPNK010000008">
    <property type="protein sequence ID" value="KAH7317128.1"/>
    <property type="molecule type" value="Genomic_DNA"/>
</dbReference>
<feature type="region of interest" description="Disordered" evidence="1">
    <location>
        <begin position="1"/>
        <end position="26"/>
    </location>
</feature>
<evidence type="ECO:0008006" key="4">
    <source>
        <dbReference type="Google" id="ProtNLM"/>
    </source>
</evidence>
<evidence type="ECO:0000313" key="2">
    <source>
        <dbReference type="EMBL" id="KAH7317128.1"/>
    </source>
</evidence>
<gene>
    <name evidence="2" type="ORF">B0I35DRAFT_434612</name>
</gene>
<feature type="region of interest" description="Disordered" evidence="1">
    <location>
        <begin position="116"/>
        <end position="147"/>
    </location>
</feature>